<feature type="compositionally biased region" description="Low complexity" evidence="1">
    <location>
        <begin position="78"/>
        <end position="105"/>
    </location>
</feature>
<evidence type="ECO:0000256" key="1">
    <source>
        <dbReference type="SAM" id="MobiDB-lite"/>
    </source>
</evidence>
<feature type="region of interest" description="Disordered" evidence="1">
    <location>
        <begin position="64"/>
        <end position="108"/>
    </location>
</feature>
<gene>
    <name evidence="2" type="ORF">C0Q70_06693</name>
</gene>
<dbReference type="AlphaFoldDB" id="A0A2T7PCZ2"/>
<sequence>MRAVDSSPLARQATHPPFWPSSTNTTTFVSTAVERMACGWLSTVMPSAQPHIISEFVADGLKNPSTDNNTWDRRQHSHTTTSQHSHTTTSQHNNQSTTSQHSQSQMDRQGLPGIEDLFREQERLAKKLSQEELNVLRRYVRRAVHAECESVVARMRFLQAAHDVNERHFRQALDMLQKDLTREKTVASEFKREFASLSRVLQAREQRHKDQQDIMAAEVRHSRTVAEEARKKTEELEALVQLKEKELLRNKDMVVDLEDELVKHKNCLQIKDEAERLRRDVLRLKVDNEALRKRLSADTPRLGGGECWTD</sequence>
<reference evidence="2 3" key="1">
    <citation type="submission" date="2018-04" db="EMBL/GenBank/DDBJ databases">
        <title>The genome of golden apple snail Pomacea canaliculata provides insight into stress tolerance and invasive adaptation.</title>
        <authorList>
            <person name="Liu C."/>
            <person name="Liu B."/>
            <person name="Ren Y."/>
            <person name="Zhang Y."/>
            <person name="Wang H."/>
            <person name="Li S."/>
            <person name="Jiang F."/>
            <person name="Yin L."/>
            <person name="Zhang G."/>
            <person name="Qian W."/>
            <person name="Fan W."/>
        </authorList>
    </citation>
    <scope>NUCLEOTIDE SEQUENCE [LARGE SCALE GENOMIC DNA]</scope>
    <source>
        <strain evidence="2">SZHN2017</strain>
        <tissue evidence="2">Muscle</tissue>
    </source>
</reference>
<evidence type="ECO:0000313" key="2">
    <source>
        <dbReference type="EMBL" id="PVD31281.1"/>
    </source>
</evidence>
<proteinExistence type="predicted"/>
<comment type="caution">
    <text evidence="2">The sequence shown here is derived from an EMBL/GenBank/DDBJ whole genome shotgun (WGS) entry which is preliminary data.</text>
</comment>
<keyword evidence="3" id="KW-1185">Reference proteome</keyword>
<accession>A0A2T7PCZ2</accession>
<protein>
    <submittedName>
        <fullName evidence="2">Uncharacterized protein</fullName>
    </submittedName>
</protein>
<dbReference type="EMBL" id="PZQS01000004">
    <property type="protein sequence ID" value="PVD31281.1"/>
    <property type="molecule type" value="Genomic_DNA"/>
</dbReference>
<evidence type="ECO:0000313" key="3">
    <source>
        <dbReference type="Proteomes" id="UP000245119"/>
    </source>
</evidence>
<name>A0A2T7PCZ2_POMCA</name>
<dbReference type="Proteomes" id="UP000245119">
    <property type="component" value="Linkage Group LG4"/>
</dbReference>
<organism evidence="2 3">
    <name type="scientific">Pomacea canaliculata</name>
    <name type="common">Golden apple snail</name>
    <dbReference type="NCBI Taxonomy" id="400727"/>
    <lineage>
        <taxon>Eukaryota</taxon>
        <taxon>Metazoa</taxon>
        <taxon>Spiralia</taxon>
        <taxon>Lophotrochozoa</taxon>
        <taxon>Mollusca</taxon>
        <taxon>Gastropoda</taxon>
        <taxon>Caenogastropoda</taxon>
        <taxon>Architaenioglossa</taxon>
        <taxon>Ampullarioidea</taxon>
        <taxon>Ampullariidae</taxon>
        <taxon>Pomacea</taxon>
    </lineage>
</organism>
<dbReference type="OrthoDB" id="6144185at2759"/>
<feature type="region of interest" description="Disordered" evidence="1">
    <location>
        <begin position="1"/>
        <end position="24"/>
    </location>
</feature>